<keyword evidence="4 6" id="KW-0472">Membrane</keyword>
<feature type="transmembrane region" description="Helical" evidence="6">
    <location>
        <begin position="349"/>
        <end position="369"/>
    </location>
</feature>
<feature type="transmembrane region" description="Helical" evidence="6">
    <location>
        <begin position="596"/>
        <end position="614"/>
    </location>
</feature>
<dbReference type="Proteomes" id="UP000023152">
    <property type="component" value="Unassembled WGS sequence"/>
</dbReference>
<dbReference type="EMBL" id="ASPP01014816">
    <property type="protein sequence ID" value="ETO18507.1"/>
    <property type="molecule type" value="Genomic_DNA"/>
</dbReference>
<feature type="transmembrane region" description="Helical" evidence="6">
    <location>
        <begin position="156"/>
        <end position="183"/>
    </location>
</feature>
<evidence type="ECO:0000259" key="7">
    <source>
        <dbReference type="PROSITE" id="PS50222"/>
    </source>
</evidence>
<sequence>MYAQTITFQTQDREDGTVTTRATRNMDAISNAFIEINTKKTGFITLEEFDTAFERHKIKVYGGLSSLFMTISKGKDTISLADFSSAFSSAVYSHRTAAPTTKDILEQAHFLRFQLCFIIVLLLLLLFEYRYELEKTETGEEEVPPKKTYVLCEEDLAILVFVILYTYTYMYMYMYVYVIYMCVCVYREIDSMNYDAKTHRSNPGDQDNILEDDENDNELVSPHLYNHSSGNRASDVPKALMSDLAKMKNTNSGPSDQDPMSSLRQDGDTGRSSNNADLQMAIDKVISDVGLEIDLLSSPKSPHTAVRLTAYEAWQRIYKCYIDELWRMAWPACLMLIPLHIIQSIRDTFFYTIPVLTWYGFGVFLYLALQSTMIGYRITAKLFWLSIGISAGFAGLYVVLSHIVKHKGANILLAMPGGFLWIMIVISEIVGRMWFIRQVAKERSKRGYFEYALSRALGVSMFWLVQTFIQMALATVEFTNPWAMFGYIIVALMVIRGLLVIFFGTNFVDHLSDHFYFEDGDRLDLKTHQMIVTQLSLMATYPCLFALYRRNFVDSVFMWPIYAGFTVYQLLLLCLDYITKRPKIRGRQVSVFRGELLAWLAIGIKAIMSSLYHTNKKGKPQSFRYYDNKSIERSASMVGSWIWGLVLIFFCAFVRFYRIWTYSQIDDYSAEIIPSQTHTYYVRIICLMTIGYIVSVTEVAEAWTNEL</sequence>
<feature type="transmembrane region" description="Helical" evidence="6">
    <location>
        <begin position="556"/>
        <end position="575"/>
    </location>
</feature>
<protein>
    <recommendedName>
        <fullName evidence="7">EF-hand domain-containing protein</fullName>
    </recommendedName>
</protein>
<dbReference type="PROSITE" id="PS50222">
    <property type="entry name" value="EF_HAND_2"/>
    <property type="match status" value="1"/>
</dbReference>
<feature type="compositionally biased region" description="Polar residues" evidence="5">
    <location>
        <begin position="248"/>
        <end position="275"/>
    </location>
</feature>
<dbReference type="AlphaFoldDB" id="X6MYF6"/>
<evidence type="ECO:0000256" key="1">
    <source>
        <dbReference type="ARBA" id="ARBA00004141"/>
    </source>
</evidence>
<feature type="transmembrane region" description="Helical" evidence="6">
    <location>
        <begin position="456"/>
        <end position="476"/>
    </location>
</feature>
<feature type="region of interest" description="Disordered" evidence="5">
    <location>
        <begin position="247"/>
        <end position="275"/>
    </location>
</feature>
<comment type="subcellular location">
    <subcellularLocation>
        <location evidence="1">Membrane</location>
        <topology evidence="1">Multi-pass membrane protein</topology>
    </subcellularLocation>
</comment>
<reference evidence="8 9" key="1">
    <citation type="journal article" date="2013" name="Curr. Biol.">
        <title>The Genome of the Foraminiferan Reticulomyxa filosa.</title>
        <authorList>
            <person name="Glockner G."/>
            <person name="Hulsmann N."/>
            <person name="Schleicher M."/>
            <person name="Noegel A.A."/>
            <person name="Eichinger L."/>
            <person name="Gallinger C."/>
            <person name="Pawlowski J."/>
            <person name="Sierra R."/>
            <person name="Euteneuer U."/>
            <person name="Pillet L."/>
            <person name="Moustafa A."/>
            <person name="Platzer M."/>
            <person name="Groth M."/>
            <person name="Szafranski K."/>
            <person name="Schliwa M."/>
        </authorList>
    </citation>
    <scope>NUCLEOTIDE SEQUENCE [LARGE SCALE GENOMIC DNA]</scope>
</reference>
<accession>X6MYF6</accession>
<keyword evidence="2 6" id="KW-0812">Transmembrane</keyword>
<evidence type="ECO:0000256" key="4">
    <source>
        <dbReference type="ARBA" id="ARBA00023136"/>
    </source>
</evidence>
<dbReference type="InterPro" id="IPR002048">
    <property type="entry name" value="EF_hand_dom"/>
</dbReference>
<feature type="transmembrane region" description="Helical" evidence="6">
    <location>
        <begin position="634"/>
        <end position="654"/>
    </location>
</feature>
<evidence type="ECO:0000313" key="9">
    <source>
        <dbReference type="Proteomes" id="UP000023152"/>
    </source>
</evidence>
<keyword evidence="9" id="KW-1185">Reference proteome</keyword>
<dbReference type="SUPFAM" id="SSF144091">
    <property type="entry name" value="Rhomboid-like"/>
    <property type="match status" value="1"/>
</dbReference>
<feature type="domain" description="EF-hand" evidence="7">
    <location>
        <begin position="24"/>
        <end position="59"/>
    </location>
</feature>
<evidence type="ECO:0000256" key="5">
    <source>
        <dbReference type="SAM" id="MobiDB-lite"/>
    </source>
</evidence>
<comment type="caution">
    <text evidence="8">The sequence shown here is derived from an EMBL/GenBank/DDBJ whole genome shotgun (WGS) entry which is preliminary data.</text>
</comment>
<evidence type="ECO:0000256" key="2">
    <source>
        <dbReference type="ARBA" id="ARBA00022692"/>
    </source>
</evidence>
<dbReference type="GO" id="GO:0016020">
    <property type="term" value="C:membrane"/>
    <property type="evidence" value="ECO:0007669"/>
    <property type="project" value="UniProtKB-SubCell"/>
</dbReference>
<proteinExistence type="predicted"/>
<name>X6MYF6_RETFI</name>
<evidence type="ECO:0000256" key="3">
    <source>
        <dbReference type="ARBA" id="ARBA00022989"/>
    </source>
</evidence>
<keyword evidence="3 6" id="KW-1133">Transmembrane helix</keyword>
<organism evidence="8 9">
    <name type="scientific">Reticulomyxa filosa</name>
    <dbReference type="NCBI Taxonomy" id="46433"/>
    <lineage>
        <taxon>Eukaryota</taxon>
        <taxon>Sar</taxon>
        <taxon>Rhizaria</taxon>
        <taxon>Retaria</taxon>
        <taxon>Foraminifera</taxon>
        <taxon>Monothalamids</taxon>
        <taxon>Reticulomyxidae</taxon>
        <taxon>Reticulomyxa</taxon>
    </lineage>
</organism>
<feature type="transmembrane region" description="Helical" evidence="6">
    <location>
        <begin position="381"/>
        <end position="400"/>
    </location>
</feature>
<dbReference type="GO" id="GO:0005509">
    <property type="term" value="F:calcium ion binding"/>
    <property type="evidence" value="ECO:0007669"/>
    <property type="project" value="InterPro"/>
</dbReference>
<gene>
    <name evidence="8" type="ORF">RFI_18758</name>
</gene>
<dbReference type="InterPro" id="IPR035952">
    <property type="entry name" value="Rhomboid-like_sf"/>
</dbReference>
<feature type="transmembrane region" description="Helical" evidence="6">
    <location>
        <begin position="482"/>
        <end position="508"/>
    </location>
</feature>
<evidence type="ECO:0000256" key="6">
    <source>
        <dbReference type="SAM" id="Phobius"/>
    </source>
</evidence>
<feature type="transmembrane region" description="Helical" evidence="6">
    <location>
        <begin position="412"/>
        <end position="435"/>
    </location>
</feature>
<feature type="transmembrane region" description="Helical" evidence="6">
    <location>
        <begin position="325"/>
        <end position="343"/>
    </location>
</feature>
<feature type="transmembrane region" description="Helical" evidence="6">
    <location>
        <begin position="110"/>
        <end position="127"/>
    </location>
</feature>
<feature type="transmembrane region" description="Helical" evidence="6">
    <location>
        <begin position="529"/>
        <end position="550"/>
    </location>
</feature>
<evidence type="ECO:0000313" key="8">
    <source>
        <dbReference type="EMBL" id="ETO18507.1"/>
    </source>
</evidence>